<dbReference type="Pfam" id="PF04542">
    <property type="entry name" value="Sigma70_r2"/>
    <property type="match status" value="1"/>
</dbReference>
<sequence>MPAGRQDAAGGARAGTTAAALDDDFAAFVGIHHARLLHLAELIIGDEHRAQDLLQAVLAKTYLRWSRIRQQNPVGYVRTALIHARTDWWRRRSSSETPVAVVPEPRSIPDHGGQVADRDAIHRALAVLNRKERVVIVLRFYEDLELADIAAELNMPISTVKSLCARALTKLRISPSLSDMHSTDSLT</sequence>
<evidence type="ECO:0000259" key="6">
    <source>
        <dbReference type="Pfam" id="PF04542"/>
    </source>
</evidence>
<dbReference type="OrthoDB" id="3692620at2"/>
<dbReference type="InterPro" id="IPR013325">
    <property type="entry name" value="RNA_pol_sigma_r2"/>
</dbReference>
<dbReference type="InterPro" id="IPR039425">
    <property type="entry name" value="RNA_pol_sigma-70-like"/>
</dbReference>
<name>A0A4Q7ZQL9_9ACTN</name>
<keyword evidence="5" id="KW-0804">Transcription</keyword>
<dbReference type="SUPFAM" id="SSF88659">
    <property type="entry name" value="Sigma3 and sigma4 domains of RNA polymerase sigma factors"/>
    <property type="match status" value="1"/>
</dbReference>
<dbReference type="InterPro" id="IPR014325">
    <property type="entry name" value="RNA_pol_sigma-E_actinobac"/>
</dbReference>
<keyword evidence="2" id="KW-0805">Transcription regulation</keyword>
<proteinExistence type="inferred from homology"/>
<dbReference type="Proteomes" id="UP000292564">
    <property type="component" value="Unassembled WGS sequence"/>
</dbReference>
<dbReference type="AlphaFoldDB" id="A0A4Q7ZQL9"/>
<dbReference type="NCBIfam" id="TIGR02937">
    <property type="entry name" value="sigma70-ECF"/>
    <property type="match status" value="1"/>
</dbReference>
<dbReference type="SUPFAM" id="SSF88946">
    <property type="entry name" value="Sigma2 domain of RNA polymerase sigma factors"/>
    <property type="match status" value="1"/>
</dbReference>
<keyword evidence="4" id="KW-0238">DNA-binding</keyword>
<evidence type="ECO:0000313" key="8">
    <source>
        <dbReference type="EMBL" id="RZU53410.1"/>
    </source>
</evidence>
<dbReference type="GO" id="GO:0003677">
    <property type="term" value="F:DNA binding"/>
    <property type="evidence" value="ECO:0007669"/>
    <property type="project" value="UniProtKB-KW"/>
</dbReference>
<evidence type="ECO:0000256" key="4">
    <source>
        <dbReference type="ARBA" id="ARBA00023125"/>
    </source>
</evidence>
<dbReference type="GO" id="GO:0006352">
    <property type="term" value="P:DNA-templated transcription initiation"/>
    <property type="evidence" value="ECO:0007669"/>
    <property type="project" value="InterPro"/>
</dbReference>
<keyword evidence="3" id="KW-0731">Sigma factor</keyword>
<dbReference type="PANTHER" id="PTHR43133:SF50">
    <property type="entry name" value="ECF RNA POLYMERASE SIGMA FACTOR SIGM"/>
    <property type="match status" value="1"/>
</dbReference>
<evidence type="ECO:0000259" key="7">
    <source>
        <dbReference type="Pfam" id="PF04545"/>
    </source>
</evidence>
<evidence type="ECO:0000313" key="9">
    <source>
        <dbReference type="Proteomes" id="UP000292564"/>
    </source>
</evidence>
<feature type="domain" description="RNA polymerase sigma-70 region 2" evidence="6">
    <location>
        <begin position="32"/>
        <end position="93"/>
    </location>
</feature>
<dbReference type="InterPro" id="IPR007630">
    <property type="entry name" value="RNA_pol_sigma70_r4"/>
</dbReference>
<dbReference type="InterPro" id="IPR013324">
    <property type="entry name" value="RNA_pol_sigma_r3/r4-like"/>
</dbReference>
<dbReference type="EMBL" id="SHKY01000001">
    <property type="protein sequence ID" value="RZU53410.1"/>
    <property type="molecule type" value="Genomic_DNA"/>
</dbReference>
<feature type="domain" description="RNA polymerase sigma-70 region 4" evidence="7">
    <location>
        <begin position="124"/>
        <end position="172"/>
    </location>
</feature>
<dbReference type="GO" id="GO:0016987">
    <property type="term" value="F:sigma factor activity"/>
    <property type="evidence" value="ECO:0007669"/>
    <property type="project" value="UniProtKB-KW"/>
</dbReference>
<dbReference type="Gene3D" id="1.10.10.10">
    <property type="entry name" value="Winged helix-like DNA-binding domain superfamily/Winged helix DNA-binding domain"/>
    <property type="match status" value="1"/>
</dbReference>
<evidence type="ECO:0000256" key="1">
    <source>
        <dbReference type="ARBA" id="ARBA00010641"/>
    </source>
</evidence>
<dbReference type="Pfam" id="PF04545">
    <property type="entry name" value="Sigma70_r4"/>
    <property type="match status" value="1"/>
</dbReference>
<accession>A0A4Q7ZQL9</accession>
<dbReference type="PANTHER" id="PTHR43133">
    <property type="entry name" value="RNA POLYMERASE ECF-TYPE SIGMA FACTO"/>
    <property type="match status" value="1"/>
</dbReference>
<comment type="caution">
    <text evidence="8">The sequence shown here is derived from an EMBL/GenBank/DDBJ whole genome shotgun (WGS) entry which is preliminary data.</text>
</comment>
<evidence type="ECO:0000256" key="5">
    <source>
        <dbReference type="ARBA" id="ARBA00023163"/>
    </source>
</evidence>
<dbReference type="InterPro" id="IPR036388">
    <property type="entry name" value="WH-like_DNA-bd_sf"/>
</dbReference>
<dbReference type="Gene3D" id="1.10.1740.10">
    <property type="match status" value="1"/>
</dbReference>
<keyword evidence="9" id="KW-1185">Reference proteome</keyword>
<dbReference type="NCBIfam" id="TIGR02983">
    <property type="entry name" value="SigE-fam_strep"/>
    <property type="match status" value="1"/>
</dbReference>
<evidence type="ECO:0000256" key="3">
    <source>
        <dbReference type="ARBA" id="ARBA00023082"/>
    </source>
</evidence>
<dbReference type="InterPro" id="IPR007627">
    <property type="entry name" value="RNA_pol_sigma70_r2"/>
</dbReference>
<protein>
    <submittedName>
        <fullName evidence="8">RNA polymerase sigma-70 factor (Sigma-E family)</fullName>
    </submittedName>
</protein>
<organism evidence="8 9">
    <name type="scientific">Krasilnikovia cinnamomea</name>
    <dbReference type="NCBI Taxonomy" id="349313"/>
    <lineage>
        <taxon>Bacteria</taxon>
        <taxon>Bacillati</taxon>
        <taxon>Actinomycetota</taxon>
        <taxon>Actinomycetes</taxon>
        <taxon>Micromonosporales</taxon>
        <taxon>Micromonosporaceae</taxon>
        <taxon>Krasilnikovia</taxon>
    </lineage>
</organism>
<evidence type="ECO:0000256" key="2">
    <source>
        <dbReference type="ARBA" id="ARBA00023015"/>
    </source>
</evidence>
<gene>
    <name evidence="8" type="ORF">EV385_5335</name>
</gene>
<comment type="similarity">
    <text evidence="1">Belongs to the sigma-70 factor family. ECF subfamily.</text>
</comment>
<dbReference type="CDD" id="cd06171">
    <property type="entry name" value="Sigma70_r4"/>
    <property type="match status" value="1"/>
</dbReference>
<reference evidence="8 9" key="1">
    <citation type="submission" date="2019-02" db="EMBL/GenBank/DDBJ databases">
        <title>Sequencing the genomes of 1000 actinobacteria strains.</title>
        <authorList>
            <person name="Klenk H.-P."/>
        </authorList>
    </citation>
    <scope>NUCLEOTIDE SEQUENCE [LARGE SCALE GENOMIC DNA]</scope>
    <source>
        <strain evidence="8 9">DSM 45162</strain>
    </source>
</reference>
<dbReference type="InterPro" id="IPR014284">
    <property type="entry name" value="RNA_pol_sigma-70_dom"/>
</dbReference>